<dbReference type="PANTHER" id="PTHR42788:SF19">
    <property type="entry name" value="ALIPHATIC SULFONATES IMPORT ATP-BINDING PROTEIN SSUB 2"/>
    <property type="match status" value="1"/>
</dbReference>
<dbReference type="AlphaFoldDB" id="A0A087CV89"/>
<evidence type="ECO:0000256" key="1">
    <source>
        <dbReference type="ARBA" id="ARBA00022448"/>
    </source>
</evidence>
<evidence type="ECO:0000256" key="3">
    <source>
        <dbReference type="ARBA" id="ARBA00022840"/>
    </source>
</evidence>
<gene>
    <name evidence="5" type="ORF">BREU_0213</name>
</gene>
<sequence length="211" mass="22937">MILTDVGHSFDRTGEDMLFRHLTMTLLPKHVYALTGPSGSGKSTLLSIIAGWVEPVTGMVERVDCGRVCWVLQNPHGVARRTALDHVALPFIARGERRRDAETHAMALLEAFGLDELAAKPFRDLSGGEAQRLMLARGVASHAGLLLVDEPTAQLDLNTAATVNEHLHNLSMSGAIVVVATHDPRTRDACTDLIDLRDWQSEEVHHDAAAA</sequence>
<evidence type="ECO:0000313" key="6">
    <source>
        <dbReference type="Proteomes" id="UP000028984"/>
    </source>
</evidence>
<dbReference type="SMART" id="SM00382">
    <property type="entry name" value="AAA"/>
    <property type="match status" value="1"/>
</dbReference>
<dbReference type="Proteomes" id="UP000028984">
    <property type="component" value="Unassembled WGS sequence"/>
</dbReference>
<dbReference type="InterPro" id="IPR050166">
    <property type="entry name" value="ABC_transporter_ATP-bind"/>
</dbReference>
<keyword evidence="6" id="KW-1185">Reference proteome</keyword>
<dbReference type="InterPro" id="IPR003593">
    <property type="entry name" value="AAA+_ATPase"/>
</dbReference>
<accession>A0A087CV89</accession>
<name>A0A087CV89_9BIFI</name>
<dbReference type="eggNOG" id="COG1136">
    <property type="taxonomic scope" value="Bacteria"/>
</dbReference>
<evidence type="ECO:0000259" key="4">
    <source>
        <dbReference type="PROSITE" id="PS50893"/>
    </source>
</evidence>
<keyword evidence="2" id="KW-0547">Nucleotide-binding</keyword>
<dbReference type="InterPro" id="IPR003439">
    <property type="entry name" value="ABC_transporter-like_ATP-bd"/>
</dbReference>
<dbReference type="PANTHER" id="PTHR42788">
    <property type="entry name" value="TAURINE IMPORT ATP-BINDING PROTEIN-RELATED"/>
    <property type="match status" value="1"/>
</dbReference>
<protein>
    <submittedName>
        <fullName evidence="5">ABC transporter</fullName>
        <ecNumber evidence="5">3.6.3.27</ecNumber>
    </submittedName>
</protein>
<proteinExistence type="predicted"/>
<reference evidence="5 6" key="1">
    <citation type="submission" date="2014-03" db="EMBL/GenBank/DDBJ databases">
        <title>Genomics of Bifidobacteria.</title>
        <authorList>
            <person name="Ventura M."/>
            <person name="Milani C."/>
            <person name="Lugli G.A."/>
        </authorList>
    </citation>
    <scope>NUCLEOTIDE SEQUENCE [LARGE SCALE GENOMIC DNA]</scope>
    <source>
        <strain evidence="5 6">DSM 23975</strain>
    </source>
</reference>
<dbReference type="STRING" id="1437610.BREU_0213"/>
<dbReference type="Pfam" id="PF00005">
    <property type="entry name" value="ABC_tran"/>
    <property type="match status" value="1"/>
</dbReference>
<feature type="domain" description="ABC transporter" evidence="4">
    <location>
        <begin position="1"/>
        <end position="211"/>
    </location>
</feature>
<dbReference type="InterPro" id="IPR017871">
    <property type="entry name" value="ABC_transporter-like_CS"/>
</dbReference>
<organism evidence="5 6">
    <name type="scientific">Bifidobacterium reuteri DSM 23975</name>
    <dbReference type="NCBI Taxonomy" id="1437610"/>
    <lineage>
        <taxon>Bacteria</taxon>
        <taxon>Bacillati</taxon>
        <taxon>Actinomycetota</taxon>
        <taxon>Actinomycetes</taxon>
        <taxon>Bifidobacteriales</taxon>
        <taxon>Bifidobacteriaceae</taxon>
        <taxon>Bifidobacterium</taxon>
    </lineage>
</organism>
<dbReference type="SUPFAM" id="SSF52540">
    <property type="entry name" value="P-loop containing nucleoside triphosphate hydrolases"/>
    <property type="match status" value="1"/>
</dbReference>
<keyword evidence="3" id="KW-0067">ATP-binding</keyword>
<dbReference type="InterPro" id="IPR027417">
    <property type="entry name" value="P-loop_NTPase"/>
</dbReference>
<dbReference type="Gene3D" id="3.40.50.300">
    <property type="entry name" value="P-loop containing nucleotide triphosphate hydrolases"/>
    <property type="match status" value="1"/>
</dbReference>
<dbReference type="GO" id="GO:0016887">
    <property type="term" value="F:ATP hydrolysis activity"/>
    <property type="evidence" value="ECO:0007669"/>
    <property type="project" value="InterPro"/>
</dbReference>
<keyword evidence="1" id="KW-0813">Transport</keyword>
<dbReference type="PROSITE" id="PS00211">
    <property type="entry name" value="ABC_TRANSPORTER_1"/>
    <property type="match status" value="1"/>
</dbReference>
<evidence type="ECO:0000256" key="2">
    <source>
        <dbReference type="ARBA" id="ARBA00022741"/>
    </source>
</evidence>
<dbReference type="PROSITE" id="PS50893">
    <property type="entry name" value="ABC_TRANSPORTER_2"/>
    <property type="match status" value="1"/>
</dbReference>
<comment type="caution">
    <text evidence="5">The sequence shown here is derived from an EMBL/GenBank/DDBJ whole genome shotgun (WGS) entry which is preliminary data.</text>
</comment>
<keyword evidence="5" id="KW-0378">Hydrolase</keyword>
<dbReference type="GO" id="GO:0005524">
    <property type="term" value="F:ATP binding"/>
    <property type="evidence" value="ECO:0007669"/>
    <property type="project" value="UniProtKB-KW"/>
</dbReference>
<evidence type="ECO:0000313" key="5">
    <source>
        <dbReference type="EMBL" id="KFI87189.1"/>
    </source>
</evidence>
<dbReference type="EMBL" id="JGZK01000003">
    <property type="protein sequence ID" value="KFI87189.1"/>
    <property type="molecule type" value="Genomic_DNA"/>
</dbReference>
<dbReference type="EC" id="3.6.3.27" evidence="5"/>